<dbReference type="EMBL" id="CAKOFQ010007041">
    <property type="protein sequence ID" value="CAH1988286.1"/>
    <property type="molecule type" value="Genomic_DNA"/>
</dbReference>
<dbReference type="Proteomes" id="UP001152888">
    <property type="component" value="Unassembled WGS sequence"/>
</dbReference>
<evidence type="ECO:0000313" key="2">
    <source>
        <dbReference type="Proteomes" id="UP001152888"/>
    </source>
</evidence>
<comment type="caution">
    <text evidence="1">The sequence shown here is derived from an EMBL/GenBank/DDBJ whole genome shotgun (WGS) entry which is preliminary data.</text>
</comment>
<reference evidence="1" key="1">
    <citation type="submission" date="2022-03" db="EMBL/GenBank/DDBJ databases">
        <authorList>
            <person name="Sayadi A."/>
        </authorList>
    </citation>
    <scope>NUCLEOTIDE SEQUENCE</scope>
</reference>
<accession>A0A9P0LC00</accession>
<dbReference type="AlphaFoldDB" id="A0A9P0LC00"/>
<gene>
    <name evidence="1" type="ORF">ACAOBT_LOCUS18379</name>
</gene>
<dbReference type="OrthoDB" id="7420708at2759"/>
<evidence type="ECO:0000313" key="1">
    <source>
        <dbReference type="EMBL" id="CAH1988286.1"/>
    </source>
</evidence>
<sequence>MSFHIDKSKLYQKLFEYFKKSHTSTKVQNVQKLVNVVWRNYKLQGKSDKELDIIVSKRIEEELQAATKNKSNLLNFFSKASCKPAEETKIIQSASNIKKKEEDKIKPGNHGFGFHGLKTVNLNLIYVPKI</sequence>
<proteinExistence type="predicted"/>
<organism evidence="1 2">
    <name type="scientific">Acanthoscelides obtectus</name>
    <name type="common">Bean weevil</name>
    <name type="synonym">Bruchus obtectus</name>
    <dbReference type="NCBI Taxonomy" id="200917"/>
    <lineage>
        <taxon>Eukaryota</taxon>
        <taxon>Metazoa</taxon>
        <taxon>Ecdysozoa</taxon>
        <taxon>Arthropoda</taxon>
        <taxon>Hexapoda</taxon>
        <taxon>Insecta</taxon>
        <taxon>Pterygota</taxon>
        <taxon>Neoptera</taxon>
        <taxon>Endopterygota</taxon>
        <taxon>Coleoptera</taxon>
        <taxon>Polyphaga</taxon>
        <taxon>Cucujiformia</taxon>
        <taxon>Chrysomeloidea</taxon>
        <taxon>Chrysomelidae</taxon>
        <taxon>Bruchinae</taxon>
        <taxon>Bruchini</taxon>
        <taxon>Acanthoscelides</taxon>
    </lineage>
</organism>
<name>A0A9P0LC00_ACAOB</name>
<keyword evidence="2" id="KW-1185">Reference proteome</keyword>
<protein>
    <submittedName>
        <fullName evidence="1">Uncharacterized protein</fullName>
    </submittedName>
</protein>